<dbReference type="SUPFAM" id="SSF56219">
    <property type="entry name" value="DNase I-like"/>
    <property type="match status" value="1"/>
</dbReference>
<dbReference type="InterPro" id="IPR036691">
    <property type="entry name" value="Endo/exonu/phosph_ase_sf"/>
</dbReference>
<dbReference type="EMBL" id="JAWPEI010000002">
    <property type="protein sequence ID" value="KAK4733532.1"/>
    <property type="molecule type" value="Genomic_DNA"/>
</dbReference>
<reference evidence="1 2" key="1">
    <citation type="submission" date="2023-10" db="EMBL/GenBank/DDBJ databases">
        <title>Genome-Wide Identification Analysis in wild type Solanum Pinnatisectum Reveals Some Genes Defensing Phytophthora Infestans.</title>
        <authorList>
            <person name="Sun C."/>
        </authorList>
    </citation>
    <scope>NUCLEOTIDE SEQUENCE [LARGE SCALE GENOMIC DNA]</scope>
    <source>
        <strain evidence="1">LQN</strain>
        <tissue evidence="1">Leaf</tissue>
    </source>
</reference>
<evidence type="ECO:0008006" key="3">
    <source>
        <dbReference type="Google" id="ProtNLM"/>
    </source>
</evidence>
<dbReference type="Gene3D" id="3.60.10.10">
    <property type="entry name" value="Endonuclease/exonuclease/phosphatase"/>
    <property type="match status" value="1"/>
</dbReference>
<accession>A0AAV9M824</accession>
<keyword evidence="2" id="KW-1185">Reference proteome</keyword>
<proteinExistence type="predicted"/>
<evidence type="ECO:0000313" key="2">
    <source>
        <dbReference type="Proteomes" id="UP001311915"/>
    </source>
</evidence>
<comment type="caution">
    <text evidence="1">The sequence shown here is derived from an EMBL/GenBank/DDBJ whole genome shotgun (WGS) entry which is preliminary data.</text>
</comment>
<sequence length="267" mass="31269">MIHNAVTHRGTGRQFWLTMVYGYNDQGLRRGLWMELEKISSQLSGPWAVMGDFNCVLNMEERLGRQVILAEVRDFRHCIRVCDLHDMKSSGAFVTWNNKQLGNDRVQSKIDRVLINSEWVTQMSAAEVYFMNEGLYDHCPAIIRWEQGSGGGRRPFQYFNMWSLASEFQTKVKESWQERSEGRHMFRVVGKLNRLRRVLKTLNKDQFSEIEKRAEIAMEQLGQCQGKIQLNPLNMDLYIEENKLAQEARILEKAKFQFLRQKQNAVA</sequence>
<dbReference type="PANTHER" id="PTHR33710:SF81">
    <property type="entry name" value="ENDONUCLEASE_EXONUCLEASE_PHOSPHATASE DOMAIN-CONTAINING PROTEIN"/>
    <property type="match status" value="1"/>
</dbReference>
<name>A0AAV9M824_9SOLN</name>
<organism evidence="1 2">
    <name type="scientific">Solanum pinnatisectum</name>
    <name type="common">tansyleaf nightshade</name>
    <dbReference type="NCBI Taxonomy" id="50273"/>
    <lineage>
        <taxon>Eukaryota</taxon>
        <taxon>Viridiplantae</taxon>
        <taxon>Streptophyta</taxon>
        <taxon>Embryophyta</taxon>
        <taxon>Tracheophyta</taxon>
        <taxon>Spermatophyta</taxon>
        <taxon>Magnoliopsida</taxon>
        <taxon>eudicotyledons</taxon>
        <taxon>Gunneridae</taxon>
        <taxon>Pentapetalae</taxon>
        <taxon>asterids</taxon>
        <taxon>lamiids</taxon>
        <taxon>Solanales</taxon>
        <taxon>Solanaceae</taxon>
        <taxon>Solanoideae</taxon>
        <taxon>Solaneae</taxon>
        <taxon>Solanum</taxon>
    </lineage>
</organism>
<dbReference type="AlphaFoldDB" id="A0AAV9M824"/>
<protein>
    <recommendedName>
        <fullName evidence="3">Endonuclease/exonuclease/phosphatase domain-containing protein</fullName>
    </recommendedName>
</protein>
<gene>
    <name evidence="1" type="ORF">R3W88_007793</name>
</gene>
<dbReference type="PANTHER" id="PTHR33710">
    <property type="entry name" value="BNAC02G09200D PROTEIN"/>
    <property type="match status" value="1"/>
</dbReference>
<evidence type="ECO:0000313" key="1">
    <source>
        <dbReference type="EMBL" id="KAK4733532.1"/>
    </source>
</evidence>
<dbReference type="Proteomes" id="UP001311915">
    <property type="component" value="Unassembled WGS sequence"/>
</dbReference>